<dbReference type="InterPro" id="IPR033138">
    <property type="entry name" value="Cu_oxidase_CS"/>
</dbReference>
<evidence type="ECO:0000259" key="9">
    <source>
        <dbReference type="Pfam" id="PF19335"/>
    </source>
</evidence>
<dbReference type="RefSeq" id="WP_378015948.1">
    <property type="nucleotide sequence ID" value="NZ_JBHSKT010000002.1"/>
</dbReference>
<dbReference type="PANTHER" id="PTHR11709">
    <property type="entry name" value="MULTI-COPPER OXIDASE"/>
    <property type="match status" value="1"/>
</dbReference>
<dbReference type="InterPro" id="IPR008972">
    <property type="entry name" value="Cupredoxin"/>
</dbReference>
<reference evidence="11" key="1">
    <citation type="journal article" date="2019" name="Int. J. Syst. Evol. Microbiol.">
        <title>The Global Catalogue of Microorganisms (GCM) 10K type strain sequencing project: providing services to taxonomists for standard genome sequencing and annotation.</title>
        <authorList>
            <consortium name="The Broad Institute Genomics Platform"/>
            <consortium name="The Broad Institute Genome Sequencing Center for Infectious Disease"/>
            <person name="Wu L."/>
            <person name="Ma J."/>
        </authorList>
    </citation>
    <scope>NUCLEOTIDE SEQUENCE [LARGE SCALE GENOMIC DNA]</scope>
    <source>
        <strain evidence="11">KACC 12602</strain>
    </source>
</reference>
<keyword evidence="2" id="KW-0560">Oxidoreductase</keyword>
<dbReference type="SUPFAM" id="SSF49503">
    <property type="entry name" value="Cupredoxins"/>
    <property type="match status" value="3"/>
</dbReference>
<evidence type="ECO:0000256" key="1">
    <source>
        <dbReference type="ARBA" id="ARBA00022723"/>
    </source>
</evidence>
<dbReference type="InterPro" id="IPR034279">
    <property type="entry name" value="CuRO_3_CopA"/>
</dbReference>
<dbReference type="InterPro" id="IPR002355">
    <property type="entry name" value="Cu_oxidase_Cu_BS"/>
</dbReference>
<dbReference type="EMBL" id="JBHSKT010000002">
    <property type="protein sequence ID" value="MFC5269567.1"/>
    <property type="molecule type" value="Genomic_DNA"/>
</dbReference>
<proteinExistence type="predicted"/>
<comment type="caution">
    <text evidence="10">The sequence shown here is derived from an EMBL/GenBank/DDBJ whole genome shotgun (WGS) entry which is preliminary data.</text>
</comment>
<dbReference type="Proteomes" id="UP001596161">
    <property type="component" value="Unassembled WGS sequence"/>
</dbReference>
<dbReference type="InterPro" id="IPR001117">
    <property type="entry name" value="Cu-oxidase_2nd"/>
</dbReference>
<name>A0ABW0E5G3_9BACT</name>
<feature type="compositionally biased region" description="Basic and acidic residues" evidence="4">
    <location>
        <begin position="125"/>
        <end position="138"/>
    </location>
</feature>
<dbReference type="Pfam" id="PF19335">
    <property type="entry name" value="HMBD"/>
    <property type="match status" value="1"/>
</dbReference>
<feature type="region of interest" description="Disordered" evidence="4">
    <location>
        <begin position="496"/>
        <end position="541"/>
    </location>
</feature>
<feature type="domain" description="Plastocyanin-like" evidence="6">
    <location>
        <begin position="275"/>
        <end position="427"/>
    </location>
</feature>
<evidence type="ECO:0000259" key="7">
    <source>
        <dbReference type="Pfam" id="PF07731"/>
    </source>
</evidence>
<dbReference type="InterPro" id="IPR011706">
    <property type="entry name" value="Cu-oxidase_C"/>
</dbReference>
<dbReference type="CDD" id="cd13874">
    <property type="entry name" value="CuRO_2_CopA"/>
    <property type="match status" value="1"/>
</dbReference>
<sequence>MKKLLLFILFLFFSLGIFAQHKGHNMPVKQTQQPAIYACPMHPEVQSNKPGTCPKCGMALVKQKTKATPKSKPQPETQPKPAPKPPVKSAEKATQKPAVKTTVPAKKTVPVSKEKPKPPVTNEAVKSEPVEKAGHKIESPGLTSKPKTVRYDLYVEDTLVNFTGKNKKAIAINGSIPAPTLTFTEGDTAEIYVHNKMDVETSVHWHGVFLPNRMDGVPWLTQKPIKPHSTYLYKFPVIQNGTYWYHSHTKLQEQSGMYGALVFLKRNEPEIPAIPIVLSDWTDMKPKEVDRSLHSATDWFAIKKGATQSYAEAIRKGHFTTKLKNEWKRMMAMDVSDVYYEKLLTNGKPVAEATQFKAGDEVKLRVVNGGASTYFWLTYAGGKFTVVANDGNDVEPVEADRLIIAPSETYDVMITIPEDMQYEFLATAEDRTKSTSLWLGSGHKMPAKPLGRLKYFEGMKMMNGMMKMNGDMEPMGMKMSNQQMDMNMVMYPEITGEESNSKPAKPANSAPKNGIPVEQKTDTARKGNSHAGHEMQNQQMQDHSMHNMEMNADKEFETLNYGMLRAPEQTTLKPGPERILRFELTGNMNRYVWTLDNKTVSESDKILIKKGENVKIIMFNNSMMRHPMHLHGHDFRVLNGHGEYAPLKNVIDIMPMETDTIEFAATESGDWFFHCHILYHMMSGMGRVFSYQNSAPNPELPDPKMAQRMLNRDDKMFHLMGMVGLETNGSDGEIMLANTRYRLSTEWRVGLQASHGLESETYFGRYFGKMQWLFPFIGFDYHHNSVKNEPEETLLGQVSNQNNRKAFVAGVQYTLPMLVVSEFRVDSKGKFRIQLMREDIPLTSRLRLNLMGNSDKEYMVGLRYILTKYISLSTHYDSDMSNGVGITFTY</sequence>
<dbReference type="Gene3D" id="2.60.40.420">
    <property type="entry name" value="Cupredoxins - blue copper proteins"/>
    <property type="match status" value="3"/>
</dbReference>
<evidence type="ECO:0000256" key="3">
    <source>
        <dbReference type="ARBA" id="ARBA00023008"/>
    </source>
</evidence>
<dbReference type="Pfam" id="PF07731">
    <property type="entry name" value="Cu-oxidase_2"/>
    <property type="match status" value="1"/>
</dbReference>
<dbReference type="PANTHER" id="PTHR11709:SF394">
    <property type="entry name" value="FI03373P-RELATED"/>
    <property type="match status" value="1"/>
</dbReference>
<feature type="domain" description="Plastocyanin-like" evidence="7">
    <location>
        <begin position="577"/>
        <end position="692"/>
    </location>
</feature>
<gene>
    <name evidence="10" type="ORF">ACFPIB_03025</name>
</gene>
<dbReference type="InterPro" id="IPR045087">
    <property type="entry name" value="Cu-oxidase_fam"/>
</dbReference>
<evidence type="ECO:0000256" key="2">
    <source>
        <dbReference type="ARBA" id="ARBA00023002"/>
    </source>
</evidence>
<dbReference type="InterPro" id="IPR034284">
    <property type="entry name" value="CuRO_1_CopA"/>
</dbReference>
<dbReference type="InterPro" id="IPR034282">
    <property type="entry name" value="CuRO_2_CopA"/>
</dbReference>
<protein>
    <submittedName>
        <fullName evidence="10">Multicopper oxidase domain-containing protein</fullName>
    </submittedName>
</protein>
<dbReference type="InterPro" id="IPR045800">
    <property type="entry name" value="HMBD"/>
</dbReference>
<dbReference type="CDD" id="cd13848">
    <property type="entry name" value="CuRO_1_CopA"/>
    <property type="match status" value="1"/>
</dbReference>
<feature type="domain" description="Plastocyanin-like" evidence="8">
    <location>
        <begin position="156"/>
        <end position="266"/>
    </location>
</feature>
<feature type="region of interest" description="Disordered" evidence="4">
    <location>
        <begin position="64"/>
        <end position="142"/>
    </location>
</feature>
<evidence type="ECO:0000259" key="6">
    <source>
        <dbReference type="Pfam" id="PF00394"/>
    </source>
</evidence>
<evidence type="ECO:0000256" key="5">
    <source>
        <dbReference type="SAM" id="SignalP"/>
    </source>
</evidence>
<dbReference type="Pfam" id="PF07732">
    <property type="entry name" value="Cu-oxidase_3"/>
    <property type="match status" value="1"/>
</dbReference>
<evidence type="ECO:0000259" key="8">
    <source>
        <dbReference type="Pfam" id="PF07732"/>
    </source>
</evidence>
<keyword evidence="3" id="KW-0186">Copper</keyword>
<feature type="compositionally biased region" description="Pro residues" evidence="4">
    <location>
        <begin position="76"/>
        <end position="86"/>
    </location>
</feature>
<dbReference type="CDD" id="cd13896">
    <property type="entry name" value="CuRO_3_CopA"/>
    <property type="match status" value="1"/>
</dbReference>
<dbReference type="Pfam" id="PF00394">
    <property type="entry name" value="Cu-oxidase"/>
    <property type="match status" value="1"/>
</dbReference>
<evidence type="ECO:0000313" key="11">
    <source>
        <dbReference type="Proteomes" id="UP001596161"/>
    </source>
</evidence>
<dbReference type="PROSITE" id="PS00079">
    <property type="entry name" value="MULTICOPPER_OXIDASE1"/>
    <property type="match status" value="1"/>
</dbReference>
<keyword evidence="1" id="KW-0479">Metal-binding</keyword>
<evidence type="ECO:0000313" key="10">
    <source>
        <dbReference type="EMBL" id="MFC5269567.1"/>
    </source>
</evidence>
<organism evidence="10 11">
    <name type="scientific">Adhaeribacter terreus</name>
    <dbReference type="NCBI Taxonomy" id="529703"/>
    <lineage>
        <taxon>Bacteria</taxon>
        <taxon>Pseudomonadati</taxon>
        <taxon>Bacteroidota</taxon>
        <taxon>Cytophagia</taxon>
        <taxon>Cytophagales</taxon>
        <taxon>Hymenobacteraceae</taxon>
        <taxon>Adhaeribacter</taxon>
    </lineage>
</organism>
<feature type="signal peptide" evidence="5">
    <location>
        <begin position="1"/>
        <end position="19"/>
    </location>
</feature>
<feature type="chain" id="PRO_5047421580" evidence="5">
    <location>
        <begin position="20"/>
        <end position="890"/>
    </location>
</feature>
<feature type="domain" description="Heavy metal binding" evidence="9">
    <location>
        <begin position="37"/>
        <end position="62"/>
    </location>
</feature>
<keyword evidence="11" id="KW-1185">Reference proteome</keyword>
<dbReference type="InterPro" id="IPR011707">
    <property type="entry name" value="Cu-oxidase-like_N"/>
</dbReference>
<keyword evidence="5" id="KW-0732">Signal</keyword>
<evidence type="ECO:0000256" key="4">
    <source>
        <dbReference type="SAM" id="MobiDB-lite"/>
    </source>
</evidence>
<accession>A0ABW0E5G3</accession>
<dbReference type="PROSITE" id="PS00080">
    <property type="entry name" value="MULTICOPPER_OXIDASE2"/>
    <property type="match status" value="1"/>
</dbReference>